<evidence type="ECO:0000259" key="9">
    <source>
        <dbReference type="PROSITE" id="PS51294"/>
    </source>
</evidence>
<comment type="subcellular location">
    <subcellularLocation>
        <location evidence="1">Nucleus</location>
    </subcellularLocation>
</comment>
<dbReference type="EMBL" id="NCVQ01000004">
    <property type="protein sequence ID" value="PWZ33392.1"/>
    <property type="molecule type" value="Genomic_DNA"/>
</dbReference>
<protein>
    <submittedName>
        <fullName evidence="10">Transcription factor MYB105</fullName>
    </submittedName>
</protein>
<evidence type="ECO:0000256" key="5">
    <source>
        <dbReference type="ARBA" id="ARBA00023163"/>
    </source>
</evidence>
<feature type="region of interest" description="Disordered" evidence="7">
    <location>
        <begin position="1"/>
        <end position="25"/>
    </location>
</feature>
<keyword evidence="4" id="KW-0238">DNA-binding</keyword>
<dbReference type="CDD" id="cd00167">
    <property type="entry name" value="SANT"/>
    <property type="match status" value="2"/>
</dbReference>
<dbReference type="Proteomes" id="UP000251960">
    <property type="component" value="Chromosome 3"/>
</dbReference>
<sequence>MEKEKEKSRARPSRGHWRPGEDDKLRQLVDKYGPRNWNSIAESLEGRSGKSCRLRWFNQLDPRINRRPFTVAEEELLLRAHRAHGNRWAIISRLFPGRTDNAVKNHWHVVMARRRRRTLVGEAAAIGSVVVPPRHQYFHFGSCSPPPPTRSLCFAVPAGFGPLGLSRPAASCGVRNCNVPTAVALLDDGHRHDMSKDLGGDDDNGGDALAKRKDVQFFDFLGVGI</sequence>
<feature type="domain" description="HTH myb-type" evidence="9">
    <location>
        <begin position="14"/>
        <end position="60"/>
    </location>
</feature>
<proteinExistence type="predicted"/>
<evidence type="ECO:0000256" key="4">
    <source>
        <dbReference type="ARBA" id="ARBA00023125"/>
    </source>
</evidence>
<keyword evidence="6" id="KW-0539">Nucleus</keyword>
<dbReference type="SMR" id="A0A3L6FJK2"/>
<evidence type="ECO:0000313" key="10">
    <source>
        <dbReference type="EMBL" id="PWZ33392.1"/>
    </source>
</evidence>
<dbReference type="InterPro" id="IPR009057">
    <property type="entry name" value="Homeodomain-like_sf"/>
</dbReference>
<organism evidence="10 11">
    <name type="scientific">Zea mays</name>
    <name type="common">Maize</name>
    <dbReference type="NCBI Taxonomy" id="4577"/>
    <lineage>
        <taxon>Eukaryota</taxon>
        <taxon>Viridiplantae</taxon>
        <taxon>Streptophyta</taxon>
        <taxon>Embryophyta</taxon>
        <taxon>Tracheophyta</taxon>
        <taxon>Spermatophyta</taxon>
        <taxon>Magnoliopsida</taxon>
        <taxon>Liliopsida</taxon>
        <taxon>Poales</taxon>
        <taxon>Poaceae</taxon>
        <taxon>PACMAD clade</taxon>
        <taxon>Panicoideae</taxon>
        <taxon>Andropogonodae</taxon>
        <taxon>Andropogoneae</taxon>
        <taxon>Tripsacinae</taxon>
        <taxon>Zea</taxon>
    </lineage>
</organism>
<evidence type="ECO:0000259" key="8">
    <source>
        <dbReference type="PROSITE" id="PS50090"/>
    </source>
</evidence>
<dbReference type="PANTHER" id="PTHR45614">
    <property type="entry name" value="MYB PROTEIN-RELATED"/>
    <property type="match status" value="1"/>
</dbReference>
<accession>A0A3L6FJK2</accession>
<dbReference type="InterPro" id="IPR050560">
    <property type="entry name" value="MYB_TF"/>
</dbReference>
<dbReference type="KEGG" id="zma:100285488"/>
<dbReference type="PROSITE" id="PS50090">
    <property type="entry name" value="MYB_LIKE"/>
    <property type="match status" value="2"/>
</dbReference>
<evidence type="ECO:0000256" key="1">
    <source>
        <dbReference type="ARBA" id="ARBA00004123"/>
    </source>
</evidence>
<evidence type="ECO:0000313" key="11">
    <source>
        <dbReference type="Proteomes" id="UP000251960"/>
    </source>
</evidence>
<evidence type="ECO:0000256" key="2">
    <source>
        <dbReference type="ARBA" id="ARBA00022737"/>
    </source>
</evidence>
<evidence type="ECO:0000256" key="3">
    <source>
        <dbReference type="ARBA" id="ARBA00023015"/>
    </source>
</evidence>
<dbReference type="SMART" id="SM00717">
    <property type="entry name" value="SANT"/>
    <property type="match status" value="2"/>
</dbReference>
<feature type="domain" description="HTH myb-type" evidence="9">
    <location>
        <begin position="61"/>
        <end position="115"/>
    </location>
</feature>
<dbReference type="FunFam" id="1.10.10.60:FF:000060">
    <property type="entry name" value="MYB transcription factor"/>
    <property type="match status" value="1"/>
</dbReference>
<evidence type="ECO:0000256" key="6">
    <source>
        <dbReference type="ARBA" id="ARBA00023242"/>
    </source>
</evidence>
<keyword evidence="2" id="KW-0677">Repeat</keyword>
<dbReference type="PANTHER" id="PTHR45614:SF54">
    <property type="entry name" value="MYB-LIKE DNA-BINDING DOMAIN CONTAINING PROTEIN"/>
    <property type="match status" value="1"/>
</dbReference>
<dbReference type="ExpressionAtlas" id="A0A3L6FJK2">
    <property type="expression patterns" value="baseline"/>
</dbReference>
<dbReference type="AlphaFoldDB" id="A0A3L6FJK2"/>
<dbReference type="Pfam" id="PF13921">
    <property type="entry name" value="Myb_DNA-bind_6"/>
    <property type="match status" value="1"/>
</dbReference>
<dbReference type="PROSITE" id="PS51294">
    <property type="entry name" value="HTH_MYB"/>
    <property type="match status" value="2"/>
</dbReference>
<dbReference type="SUPFAM" id="SSF46689">
    <property type="entry name" value="Homeodomain-like"/>
    <property type="match status" value="1"/>
</dbReference>
<evidence type="ECO:0000256" key="7">
    <source>
        <dbReference type="SAM" id="MobiDB-lite"/>
    </source>
</evidence>
<comment type="caution">
    <text evidence="10">The sequence shown here is derived from an EMBL/GenBank/DDBJ whole genome shotgun (WGS) entry which is preliminary data.</text>
</comment>
<name>A0A3L6FJK2_MAIZE</name>
<feature type="domain" description="Myb-like" evidence="8">
    <location>
        <begin position="61"/>
        <end position="111"/>
    </location>
</feature>
<dbReference type="OrthoDB" id="2143914at2759"/>
<dbReference type="GO" id="GO:0005634">
    <property type="term" value="C:nucleus"/>
    <property type="evidence" value="ECO:0007669"/>
    <property type="project" value="UniProtKB-SubCell"/>
</dbReference>
<dbReference type="InterPro" id="IPR001005">
    <property type="entry name" value="SANT/Myb"/>
</dbReference>
<keyword evidence="3" id="KW-0805">Transcription regulation</keyword>
<keyword evidence="5" id="KW-0804">Transcription</keyword>
<dbReference type="Gene3D" id="1.10.10.60">
    <property type="entry name" value="Homeodomain-like"/>
    <property type="match status" value="2"/>
</dbReference>
<dbReference type="InterPro" id="IPR017930">
    <property type="entry name" value="Myb_dom"/>
</dbReference>
<dbReference type="OMA" id="MGRDDHG"/>
<gene>
    <name evidence="10" type="primary">MYB105_3</name>
    <name evidence="10" type="ORF">Zm00014a_031788</name>
</gene>
<feature type="domain" description="Myb-like" evidence="8">
    <location>
        <begin position="9"/>
        <end position="60"/>
    </location>
</feature>
<reference evidence="10 11" key="1">
    <citation type="journal article" date="2018" name="Nat. Genet.">
        <title>Extensive intraspecific gene order and gene structural variations between Mo17 and other maize genomes.</title>
        <authorList>
            <person name="Sun S."/>
            <person name="Zhou Y."/>
            <person name="Chen J."/>
            <person name="Shi J."/>
            <person name="Zhao H."/>
            <person name="Zhao H."/>
            <person name="Song W."/>
            <person name="Zhang M."/>
            <person name="Cui Y."/>
            <person name="Dong X."/>
            <person name="Liu H."/>
            <person name="Ma X."/>
            <person name="Jiao Y."/>
            <person name="Wang B."/>
            <person name="Wei X."/>
            <person name="Stein J.C."/>
            <person name="Glaubitz J.C."/>
            <person name="Lu F."/>
            <person name="Yu G."/>
            <person name="Liang C."/>
            <person name="Fengler K."/>
            <person name="Li B."/>
            <person name="Rafalski A."/>
            <person name="Schnable P.S."/>
            <person name="Ware D.H."/>
            <person name="Buckler E.S."/>
            <person name="Lai J."/>
        </authorList>
    </citation>
    <scope>NUCLEOTIDE SEQUENCE [LARGE SCALE GENOMIC DNA]</scope>
    <source>
        <strain evidence="11">cv. Missouri 17</strain>
        <tissue evidence="10">Seedling</tissue>
    </source>
</reference>
<dbReference type="GO" id="GO:0003677">
    <property type="term" value="F:DNA binding"/>
    <property type="evidence" value="ECO:0007669"/>
    <property type="project" value="UniProtKB-KW"/>
</dbReference>